<dbReference type="SUPFAM" id="SSF53756">
    <property type="entry name" value="UDP-Glycosyltransferase/glycogen phosphorylase"/>
    <property type="match status" value="1"/>
</dbReference>
<dbReference type="RefSeq" id="WP_376921208.1">
    <property type="nucleotide sequence ID" value="NZ_JBHRSW010000047.1"/>
</dbReference>
<dbReference type="Pfam" id="PF13439">
    <property type="entry name" value="Glyco_transf_4"/>
    <property type="match status" value="1"/>
</dbReference>
<dbReference type="Pfam" id="PF00534">
    <property type="entry name" value="Glycos_transf_1"/>
    <property type="match status" value="1"/>
</dbReference>
<dbReference type="CDD" id="cd03811">
    <property type="entry name" value="GT4_GT28_WabH-like"/>
    <property type="match status" value="1"/>
</dbReference>
<proteinExistence type="predicted"/>
<keyword evidence="4" id="KW-1185">Reference proteome</keyword>
<comment type="caution">
    <text evidence="3">The sequence shown here is derived from an EMBL/GenBank/DDBJ whole genome shotgun (WGS) entry which is preliminary data.</text>
</comment>
<evidence type="ECO:0000259" key="1">
    <source>
        <dbReference type="Pfam" id="PF00534"/>
    </source>
</evidence>
<feature type="domain" description="Glycosyltransferase subfamily 4-like N-terminal" evidence="2">
    <location>
        <begin position="14"/>
        <end position="182"/>
    </location>
</feature>
<dbReference type="Proteomes" id="UP001595478">
    <property type="component" value="Unassembled WGS sequence"/>
</dbReference>
<feature type="domain" description="Glycosyl transferase family 1" evidence="1">
    <location>
        <begin position="192"/>
        <end position="336"/>
    </location>
</feature>
<dbReference type="EMBL" id="JBHRSW010000047">
    <property type="protein sequence ID" value="MFC3123087.1"/>
    <property type="molecule type" value="Genomic_DNA"/>
</dbReference>
<dbReference type="EC" id="2.4.-.-" evidence="3"/>
<keyword evidence="3" id="KW-0328">Glycosyltransferase</keyword>
<evidence type="ECO:0000313" key="4">
    <source>
        <dbReference type="Proteomes" id="UP001595478"/>
    </source>
</evidence>
<dbReference type="PANTHER" id="PTHR12526">
    <property type="entry name" value="GLYCOSYLTRANSFERASE"/>
    <property type="match status" value="1"/>
</dbReference>
<name>A0ABV7FXT1_9ALTE</name>
<organism evidence="3 4">
    <name type="scientific">Agaribacter flavus</name>
    <dbReference type="NCBI Taxonomy" id="1902781"/>
    <lineage>
        <taxon>Bacteria</taxon>
        <taxon>Pseudomonadati</taxon>
        <taxon>Pseudomonadota</taxon>
        <taxon>Gammaproteobacteria</taxon>
        <taxon>Alteromonadales</taxon>
        <taxon>Alteromonadaceae</taxon>
        <taxon>Agaribacter</taxon>
    </lineage>
</organism>
<dbReference type="InterPro" id="IPR001296">
    <property type="entry name" value="Glyco_trans_1"/>
</dbReference>
<gene>
    <name evidence="3" type="ORF">ACFOHL_15805</name>
</gene>
<sequence>MKKIAIIIDSLTGGGAEKVMLNLAESFIAQGHIVSIFALKKHVAYSLPEGLSIVFPFQDYKKPIRGWFNRKTLVKYLKHAVIEQEKTHAFDLFLVNLYESYRLAQACDFKNCHYVIHNDFNSELAREIKMGPIKYVYMRRILKGLTGKHLVAVSKGLAQALERTSLFTPKSVKQIYNPVDVSQIQDLANAPKPKEMPSRYILHVGRAAKAKRHDVLFQAMKHVDGDIPLVCLSASTKKLQKLGRKFQIDAQLVLPGFATNPYVWMKHASALVIASDYEGFPLVLLEALACGTQVISTDCDYGPREVLTGALSTNLVAKDNPLALASKINDILASNPTSDLPPIFAQLHQDKIAGAYLDLLPN</sequence>
<dbReference type="Gene3D" id="3.40.50.2000">
    <property type="entry name" value="Glycogen Phosphorylase B"/>
    <property type="match status" value="2"/>
</dbReference>
<evidence type="ECO:0000259" key="2">
    <source>
        <dbReference type="Pfam" id="PF13439"/>
    </source>
</evidence>
<keyword evidence="3" id="KW-0808">Transferase</keyword>
<evidence type="ECO:0000313" key="3">
    <source>
        <dbReference type="EMBL" id="MFC3123087.1"/>
    </source>
</evidence>
<dbReference type="GO" id="GO:0016757">
    <property type="term" value="F:glycosyltransferase activity"/>
    <property type="evidence" value="ECO:0007669"/>
    <property type="project" value="UniProtKB-KW"/>
</dbReference>
<accession>A0ABV7FXT1</accession>
<dbReference type="InterPro" id="IPR028098">
    <property type="entry name" value="Glyco_trans_4-like_N"/>
</dbReference>
<protein>
    <submittedName>
        <fullName evidence="3">Glycosyltransferase</fullName>
        <ecNumber evidence="3">2.4.-.-</ecNumber>
    </submittedName>
</protein>
<reference evidence="4" key="1">
    <citation type="journal article" date="2019" name="Int. J. Syst. Evol. Microbiol.">
        <title>The Global Catalogue of Microorganisms (GCM) 10K type strain sequencing project: providing services to taxonomists for standard genome sequencing and annotation.</title>
        <authorList>
            <consortium name="The Broad Institute Genomics Platform"/>
            <consortium name="The Broad Institute Genome Sequencing Center for Infectious Disease"/>
            <person name="Wu L."/>
            <person name="Ma J."/>
        </authorList>
    </citation>
    <scope>NUCLEOTIDE SEQUENCE [LARGE SCALE GENOMIC DNA]</scope>
    <source>
        <strain evidence="4">KCTC 52473</strain>
    </source>
</reference>
<dbReference type="PANTHER" id="PTHR12526:SF638">
    <property type="entry name" value="SPORE COAT PROTEIN SA"/>
    <property type="match status" value="1"/>
</dbReference>